<organism evidence="6 7">
    <name type="scientific">Rhodococcus zopfii</name>
    <dbReference type="NCBI Taxonomy" id="43772"/>
    <lineage>
        <taxon>Bacteria</taxon>
        <taxon>Bacillati</taxon>
        <taxon>Actinomycetota</taxon>
        <taxon>Actinomycetes</taxon>
        <taxon>Mycobacteriales</taxon>
        <taxon>Nocardiaceae</taxon>
        <taxon>Rhodococcus</taxon>
    </lineage>
</organism>
<sequence length="529" mass="56567">MHATRTVARAERVVVVGAGLAGLSAALHLRGDGREVTVLERDRSVGGRVGTHAGPGYEIDNGATVLTMPELIADALAAVGADFTSVDPPLRIHPMTPAYHARFTDGSSLEVHSDPDRMVSEVTRVCGPEEARRYLRLRRWLADIFDAEFARFMDANFDSPLDLVGSPDSVRDLLRLVRLGGFGRLGAQVNRKVTDPRLRRIFTFQALYAGVAPARALAVYAAIAHMDTSLGVFSVEGGMRSVARGLADALVAAGGTVRLGTEVGGLEFDGRRVVAVSTTDGGRYPCDAVVLTPDLPVVDALLPRPRRRRTVASPSAVVLHGTVPTAVTVGWPARHHHHTIDFGTAWESTFAEITARRGRGRLMRDPSLLITRPALSDPGLLLTRDGTEHEPLSVLAPCPNLDSAAYDWPRLAAPYSAELCAVLEQRGYAGIAAGFRIDRVDTPQTWLEQGMLAGSPFGGAHLFRQTGPFRRRNLDPRYPNVVLAGSGTVPGVGVPTVLLSGRLAAERLGVRRRSDAGSRTAGGTVPGLN</sequence>
<dbReference type="Pfam" id="PF01593">
    <property type="entry name" value="Amino_oxidase"/>
    <property type="match status" value="1"/>
</dbReference>
<dbReference type="NCBIfam" id="TIGR02734">
    <property type="entry name" value="crtI_fam"/>
    <property type="match status" value="1"/>
</dbReference>
<dbReference type="InterPro" id="IPR014105">
    <property type="entry name" value="Carotenoid/retinoid_OxRdtase"/>
</dbReference>
<dbReference type="InterPro" id="IPR002937">
    <property type="entry name" value="Amino_oxidase"/>
</dbReference>
<feature type="domain" description="Amine oxidase" evidence="5">
    <location>
        <begin position="20"/>
        <end position="336"/>
    </location>
</feature>
<evidence type="ECO:0000256" key="4">
    <source>
        <dbReference type="RuleBase" id="RU362075"/>
    </source>
</evidence>
<name>A0ABU3WMR3_9NOCA</name>
<evidence type="ECO:0000313" key="7">
    <source>
        <dbReference type="Proteomes" id="UP001275440"/>
    </source>
</evidence>
<reference evidence="6 7" key="1">
    <citation type="submission" date="2019-10" db="EMBL/GenBank/DDBJ databases">
        <title>Draft Genome Assembly of Rhodococcus zopfii DSM44189.</title>
        <authorList>
            <person name="Sutton J.M."/>
            <person name="Akob D.M."/>
            <person name="Bushman T.J."/>
        </authorList>
    </citation>
    <scope>NUCLEOTIDE SEQUENCE [LARGE SCALE GENOMIC DNA]</scope>
    <source>
        <strain evidence="6 7">DSM 44189</strain>
    </source>
</reference>
<proteinExistence type="inferred from homology"/>
<dbReference type="InterPro" id="IPR036188">
    <property type="entry name" value="FAD/NAD-bd_sf"/>
</dbReference>
<comment type="similarity">
    <text evidence="4">Belongs to the carotenoid/retinoid oxidoreductase family.</text>
</comment>
<protein>
    <submittedName>
        <fullName evidence="6">Phytoene desaturase</fullName>
    </submittedName>
</protein>
<keyword evidence="2 4" id="KW-0125">Carotenoid biosynthesis</keyword>
<dbReference type="Proteomes" id="UP001275440">
    <property type="component" value="Unassembled WGS sequence"/>
</dbReference>
<keyword evidence="7" id="KW-1185">Reference proteome</keyword>
<evidence type="ECO:0000256" key="1">
    <source>
        <dbReference type="ARBA" id="ARBA00004829"/>
    </source>
</evidence>
<dbReference type="SUPFAM" id="SSF51905">
    <property type="entry name" value="FAD/NAD(P)-binding domain"/>
    <property type="match status" value="1"/>
</dbReference>
<comment type="pathway">
    <text evidence="1 4">Carotenoid biosynthesis.</text>
</comment>
<accession>A0ABU3WMR3</accession>
<evidence type="ECO:0000256" key="3">
    <source>
        <dbReference type="ARBA" id="ARBA00023002"/>
    </source>
</evidence>
<keyword evidence="3 4" id="KW-0560">Oxidoreductase</keyword>
<evidence type="ECO:0000256" key="2">
    <source>
        <dbReference type="ARBA" id="ARBA00022746"/>
    </source>
</evidence>
<dbReference type="PANTHER" id="PTHR43734">
    <property type="entry name" value="PHYTOENE DESATURASE"/>
    <property type="match status" value="1"/>
</dbReference>
<evidence type="ECO:0000313" key="6">
    <source>
        <dbReference type="EMBL" id="MDV2475236.1"/>
    </source>
</evidence>
<gene>
    <name evidence="6" type="primary">crtI</name>
    <name evidence="6" type="ORF">F8M49_07000</name>
</gene>
<dbReference type="EMBL" id="WBMO01000001">
    <property type="protein sequence ID" value="MDV2475236.1"/>
    <property type="molecule type" value="Genomic_DNA"/>
</dbReference>
<evidence type="ECO:0000259" key="5">
    <source>
        <dbReference type="Pfam" id="PF01593"/>
    </source>
</evidence>
<comment type="caution">
    <text evidence="6">The sequence shown here is derived from an EMBL/GenBank/DDBJ whole genome shotgun (WGS) entry which is preliminary data.</text>
</comment>
<dbReference type="Gene3D" id="3.50.50.60">
    <property type="entry name" value="FAD/NAD(P)-binding domain"/>
    <property type="match status" value="2"/>
</dbReference>
<dbReference type="PANTHER" id="PTHR43734:SF1">
    <property type="entry name" value="PHYTOENE DESATURASE"/>
    <property type="match status" value="1"/>
</dbReference>
<dbReference type="PRINTS" id="PR00419">
    <property type="entry name" value="ADXRDTASE"/>
</dbReference>